<gene>
    <name evidence="9" type="ORF">GGQ97_002392</name>
</gene>
<evidence type="ECO:0000256" key="7">
    <source>
        <dbReference type="ARBA" id="ARBA00047848"/>
    </source>
</evidence>
<dbReference type="PANTHER" id="PTHR21022">
    <property type="entry name" value="PREPHENATE DEHYDRATASE P PROTEIN"/>
    <property type="match status" value="1"/>
</dbReference>
<evidence type="ECO:0000256" key="2">
    <source>
        <dbReference type="ARBA" id="ARBA00013147"/>
    </source>
</evidence>
<keyword evidence="6" id="KW-0456">Lyase</keyword>
<keyword evidence="4" id="KW-0057">Aromatic amino acid biosynthesis</keyword>
<dbReference type="PROSITE" id="PS51171">
    <property type="entry name" value="PREPHENATE_DEHYDR_3"/>
    <property type="match status" value="1"/>
</dbReference>
<name>A0A7X5Y7E6_9SPHN</name>
<evidence type="ECO:0000313" key="9">
    <source>
        <dbReference type="EMBL" id="NJC06599.1"/>
    </source>
</evidence>
<evidence type="ECO:0000256" key="1">
    <source>
        <dbReference type="ARBA" id="ARBA00004741"/>
    </source>
</evidence>
<evidence type="ECO:0000256" key="6">
    <source>
        <dbReference type="ARBA" id="ARBA00023239"/>
    </source>
</evidence>
<accession>A0A7X5Y7E6</accession>
<comment type="caution">
    <text evidence="9">The sequence shown here is derived from an EMBL/GenBank/DDBJ whole genome shotgun (WGS) entry which is preliminary data.</text>
</comment>
<dbReference type="Gene3D" id="3.40.190.10">
    <property type="entry name" value="Periplasmic binding protein-like II"/>
    <property type="match status" value="2"/>
</dbReference>
<dbReference type="GO" id="GO:0004664">
    <property type="term" value="F:prephenate dehydratase activity"/>
    <property type="evidence" value="ECO:0007669"/>
    <property type="project" value="UniProtKB-EC"/>
</dbReference>
<evidence type="ECO:0000256" key="4">
    <source>
        <dbReference type="ARBA" id="ARBA00023141"/>
    </source>
</evidence>
<dbReference type="AlphaFoldDB" id="A0A7X5Y7E6"/>
<sequence length="189" mass="20016">MTAAASARIVAYLGGHGSFSEEACRRFVPAHQLMPLRDFASVARAVCQGSADLALLPVSNSRVGPIATVRQLLAHPELRVVGEEVLGVRLHLLGCSGSTVDAVRRVSSHPAALVQCEAYLGERNWTVAPTTSTSEAARQVAASNDPTHAAIASEAAAVLHGLQLLSRDLQGEAENVTRFAIVERRDQFA</sequence>
<evidence type="ECO:0000313" key="10">
    <source>
        <dbReference type="Proteomes" id="UP000558192"/>
    </source>
</evidence>
<feature type="domain" description="Prephenate dehydratase" evidence="8">
    <location>
        <begin position="9"/>
        <end position="184"/>
    </location>
</feature>
<dbReference type="SUPFAM" id="SSF53850">
    <property type="entry name" value="Periplasmic binding protein-like II"/>
    <property type="match status" value="1"/>
</dbReference>
<evidence type="ECO:0000259" key="8">
    <source>
        <dbReference type="PROSITE" id="PS51171"/>
    </source>
</evidence>
<dbReference type="GO" id="GO:0009094">
    <property type="term" value="P:L-phenylalanine biosynthetic process"/>
    <property type="evidence" value="ECO:0007669"/>
    <property type="project" value="UniProtKB-UniPathway"/>
</dbReference>
<dbReference type="InterPro" id="IPR001086">
    <property type="entry name" value="Preph_deHydtase"/>
</dbReference>
<reference evidence="9 10" key="1">
    <citation type="submission" date="2020-03" db="EMBL/GenBank/DDBJ databases">
        <title>Genomic Encyclopedia of Type Strains, Phase IV (KMG-IV): sequencing the most valuable type-strain genomes for metagenomic binning, comparative biology and taxonomic classification.</title>
        <authorList>
            <person name="Goeker M."/>
        </authorList>
    </citation>
    <scope>NUCLEOTIDE SEQUENCE [LARGE SCALE GENOMIC DNA]</scope>
    <source>
        <strain evidence="9 10">DSM 16846</strain>
    </source>
</reference>
<keyword evidence="3" id="KW-0028">Amino-acid biosynthesis</keyword>
<dbReference type="GO" id="GO:0005737">
    <property type="term" value="C:cytoplasm"/>
    <property type="evidence" value="ECO:0007669"/>
    <property type="project" value="TreeGrafter"/>
</dbReference>
<dbReference type="Pfam" id="PF00800">
    <property type="entry name" value="PDT"/>
    <property type="match status" value="1"/>
</dbReference>
<proteinExistence type="predicted"/>
<keyword evidence="5" id="KW-0584">Phenylalanine biosynthesis</keyword>
<dbReference type="PANTHER" id="PTHR21022:SF19">
    <property type="entry name" value="PREPHENATE DEHYDRATASE-RELATED"/>
    <property type="match status" value="1"/>
</dbReference>
<dbReference type="EC" id="4.2.1.51" evidence="2"/>
<organism evidence="9 10">
    <name type="scientific">Sphingomonas kaistensis</name>
    <dbReference type="NCBI Taxonomy" id="298708"/>
    <lineage>
        <taxon>Bacteria</taxon>
        <taxon>Pseudomonadati</taxon>
        <taxon>Pseudomonadota</taxon>
        <taxon>Alphaproteobacteria</taxon>
        <taxon>Sphingomonadales</taxon>
        <taxon>Sphingomonadaceae</taxon>
        <taxon>Sphingomonas</taxon>
    </lineage>
</organism>
<comment type="catalytic activity">
    <reaction evidence="7">
        <text>prephenate + H(+) = 3-phenylpyruvate + CO2 + H2O</text>
        <dbReference type="Rhea" id="RHEA:21648"/>
        <dbReference type="ChEBI" id="CHEBI:15377"/>
        <dbReference type="ChEBI" id="CHEBI:15378"/>
        <dbReference type="ChEBI" id="CHEBI:16526"/>
        <dbReference type="ChEBI" id="CHEBI:18005"/>
        <dbReference type="ChEBI" id="CHEBI:29934"/>
        <dbReference type="EC" id="4.2.1.51"/>
    </reaction>
</comment>
<keyword evidence="10" id="KW-1185">Reference proteome</keyword>
<protein>
    <recommendedName>
        <fullName evidence="2">prephenate dehydratase</fullName>
        <ecNumber evidence="2">4.2.1.51</ecNumber>
    </recommendedName>
</protein>
<dbReference type="UniPathway" id="UPA00121">
    <property type="reaction ID" value="UER00345"/>
</dbReference>
<dbReference type="EMBL" id="JAATJC010000001">
    <property type="protein sequence ID" value="NJC06599.1"/>
    <property type="molecule type" value="Genomic_DNA"/>
</dbReference>
<dbReference type="RefSeq" id="WP_168069906.1">
    <property type="nucleotide sequence ID" value="NZ_JAATJC010000001.1"/>
</dbReference>
<evidence type="ECO:0000256" key="5">
    <source>
        <dbReference type="ARBA" id="ARBA00023222"/>
    </source>
</evidence>
<dbReference type="CDD" id="cd13631">
    <property type="entry name" value="PBP2_Ct-PDT_like"/>
    <property type="match status" value="1"/>
</dbReference>
<comment type="pathway">
    <text evidence="1">Amino-acid biosynthesis; L-phenylalanine biosynthesis; phenylpyruvate from prephenate: step 1/1.</text>
</comment>
<dbReference type="Proteomes" id="UP000558192">
    <property type="component" value="Unassembled WGS sequence"/>
</dbReference>
<evidence type="ECO:0000256" key="3">
    <source>
        <dbReference type="ARBA" id="ARBA00022605"/>
    </source>
</evidence>